<name>A0A3S5FGN7_9PLAT</name>
<comment type="caution">
    <text evidence="1">The sequence shown here is derived from an EMBL/GenBank/DDBJ whole genome shotgun (WGS) entry which is preliminary data.</text>
</comment>
<sequence length="197" mass="22503">MCDFIDVRVGCHSDWSLPIWRVSELREWADWTFGRTERIWVGYKLIIKSKRKTWPNTNIVCLVHVHTRGWCMYTARVGNLELADSKIGRPLPNSVLYGLSNLGLRLKPFEGQLRGSNSGRRLPIVLVFDHRFLCSEEICLGQKSVGTCSNRDVDTLKTHCFGQTMGKNCGHRNGNLRESLTSNSLIASSRRANIRRL</sequence>
<proteinExistence type="predicted"/>
<protein>
    <submittedName>
        <fullName evidence="1">Uncharacterized protein</fullName>
    </submittedName>
</protein>
<evidence type="ECO:0000313" key="2">
    <source>
        <dbReference type="Proteomes" id="UP000784294"/>
    </source>
</evidence>
<keyword evidence="2" id="KW-1185">Reference proteome</keyword>
<dbReference type="Proteomes" id="UP000784294">
    <property type="component" value="Unassembled WGS sequence"/>
</dbReference>
<gene>
    <name evidence="1" type="ORF">PXEA_LOCUS32830</name>
</gene>
<organism evidence="1 2">
    <name type="scientific">Protopolystoma xenopodis</name>
    <dbReference type="NCBI Taxonomy" id="117903"/>
    <lineage>
        <taxon>Eukaryota</taxon>
        <taxon>Metazoa</taxon>
        <taxon>Spiralia</taxon>
        <taxon>Lophotrochozoa</taxon>
        <taxon>Platyhelminthes</taxon>
        <taxon>Monogenea</taxon>
        <taxon>Polyopisthocotylea</taxon>
        <taxon>Polystomatidea</taxon>
        <taxon>Polystomatidae</taxon>
        <taxon>Protopolystoma</taxon>
    </lineage>
</organism>
<reference evidence="1" key="1">
    <citation type="submission" date="2018-11" db="EMBL/GenBank/DDBJ databases">
        <authorList>
            <consortium name="Pathogen Informatics"/>
        </authorList>
    </citation>
    <scope>NUCLEOTIDE SEQUENCE</scope>
</reference>
<evidence type="ECO:0000313" key="1">
    <source>
        <dbReference type="EMBL" id="VEL39390.1"/>
    </source>
</evidence>
<dbReference type="EMBL" id="CAAALY010261129">
    <property type="protein sequence ID" value="VEL39390.1"/>
    <property type="molecule type" value="Genomic_DNA"/>
</dbReference>
<accession>A0A3S5FGN7</accession>
<dbReference type="AlphaFoldDB" id="A0A3S5FGN7"/>